<keyword evidence="5 9" id="KW-0630">Potassium</keyword>
<dbReference type="PIRSF" id="PIRSF001294">
    <property type="entry name" value="K_ATPaseA"/>
    <property type="match status" value="1"/>
</dbReference>
<dbReference type="InParanoid" id="A0A0U5EUQ3"/>
<keyword evidence="10" id="KW-0378">Hydrolase</keyword>
<evidence type="ECO:0000313" key="11">
    <source>
        <dbReference type="Proteomes" id="UP000069902"/>
    </source>
</evidence>
<dbReference type="GO" id="GO:0016787">
    <property type="term" value="F:hydrolase activity"/>
    <property type="evidence" value="ECO:0007669"/>
    <property type="project" value="UniProtKB-KW"/>
</dbReference>
<keyword evidence="6 9" id="KW-1133">Transmembrane helix</keyword>
<evidence type="ECO:0000256" key="9">
    <source>
        <dbReference type="HAMAP-Rule" id="MF_00275"/>
    </source>
</evidence>
<keyword evidence="2 9" id="KW-1003">Cell membrane</keyword>
<feature type="transmembrane region" description="Helical" evidence="9">
    <location>
        <begin position="364"/>
        <end position="389"/>
    </location>
</feature>
<dbReference type="AlphaFoldDB" id="A0A0U5EUQ3"/>
<keyword evidence="4 9" id="KW-0812">Transmembrane</keyword>
<dbReference type="GO" id="GO:0005886">
    <property type="term" value="C:plasma membrane"/>
    <property type="evidence" value="ECO:0007669"/>
    <property type="project" value="UniProtKB-SubCell"/>
</dbReference>
<feature type="transmembrane region" description="Helical" evidence="9">
    <location>
        <begin position="409"/>
        <end position="431"/>
    </location>
</feature>
<dbReference type="Proteomes" id="UP000069902">
    <property type="component" value="Chromosome cPNK"/>
</dbReference>
<feature type="transmembrane region" description="Helical" evidence="9">
    <location>
        <begin position="171"/>
        <end position="193"/>
    </location>
</feature>
<name>A0A0U5EUQ3_9BACT</name>
<dbReference type="PANTHER" id="PTHR30607:SF2">
    <property type="entry name" value="POTASSIUM-TRANSPORTING ATPASE POTASSIUM-BINDING SUBUNIT"/>
    <property type="match status" value="1"/>
</dbReference>
<feature type="transmembrane region" description="Helical" evidence="9">
    <location>
        <begin position="472"/>
        <end position="497"/>
    </location>
</feature>
<evidence type="ECO:0000256" key="4">
    <source>
        <dbReference type="ARBA" id="ARBA00022692"/>
    </source>
</evidence>
<evidence type="ECO:0000256" key="3">
    <source>
        <dbReference type="ARBA" id="ARBA00022538"/>
    </source>
</evidence>
<dbReference type="KEGG" id="pnl:PNK_2388"/>
<evidence type="ECO:0000256" key="2">
    <source>
        <dbReference type="ARBA" id="ARBA00022475"/>
    </source>
</evidence>
<comment type="subunit">
    <text evidence="9">The system is composed of three essential subunits: KdpA, KdpB and KdpC.</text>
</comment>
<accession>A0A0U5EUQ3</accession>
<dbReference type="PANTHER" id="PTHR30607">
    <property type="entry name" value="POTASSIUM-TRANSPORTING ATPASE A CHAIN"/>
    <property type="match status" value="1"/>
</dbReference>
<feature type="transmembrane region" description="Helical" evidence="9">
    <location>
        <begin position="65"/>
        <end position="85"/>
    </location>
</feature>
<evidence type="ECO:0000313" key="10">
    <source>
        <dbReference type="EMBL" id="CUI17984.1"/>
    </source>
</evidence>
<comment type="similarity">
    <text evidence="9">Belongs to the KdpA family.</text>
</comment>
<keyword evidence="3 9" id="KW-0633">Potassium transport</keyword>
<evidence type="ECO:0000256" key="6">
    <source>
        <dbReference type="ARBA" id="ARBA00022989"/>
    </source>
</evidence>
<dbReference type="FunCoup" id="A0A0U5EUQ3">
    <property type="interactions" value="97"/>
</dbReference>
<dbReference type="InterPro" id="IPR004623">
    <property type="entry name" value="KdpA"/>
</dbReference>
<organism evidence="10 11">
    <name type="scientific">Candidatus Protochlamydia naegleriophila</name>
    <dbReference type="NCBI Taxonomy" id="389348"/>
    <lineage>
        <taxon>Bacteria</taxon>
        <taxon>Pseudomonadati</taxon>
        <taxon>Chlamydiota</taxon>
        <taxon>Chlamydiia</taxon>
        <taxon>Parachlamydiales</taxon>
        <taxon>Parachlamydiaceae</taxon>
        <taxon>Candidatus Protochlamydia</taxon>
    </lineage>
</organism>
<keyword evidence="7 9" id="KW-0406">Ion transport</keyword>
<evidence type="ECO:0000256" key="1">
    <source>
        <dbReference type="ARBA" id="ARBA00022448"/>
    </source>
</evidence>
<feature type="transmembrane region" description="Helical" evidence="9">
    <location>
        <begin position="251"/>
        <end position="272"/>
    </location>
</feature>
<keyword evidence="1 9" id="KW-0813">Transport</keyword>
<reference evidence="11" key="1">
    <citation type="submission" date="2015-09" db="EMBL/GenBank/DDBJ databases">
        <authorList>
            <person name="Bertelli C."/>
        </authorList>
    </citation>
    <scope>NUCLEOTIDE SEQUENCE [LARGE SCALE GENOMIC DNA]</scope>
    <source>
        <strain evidence="11">KNic</strain>
    </source>
</reference>
<dbReference type="RefSeq" id="WP_059062230.1">
    <property type="nucleotide sequence ID" value="NZ_LN879502.1"/>
</dbReference>
<sequence>MEIGVFILLLLIVVPLLGRYMAEIFEDHPKRSIPLLSYLENLTYRICQIDPNQEMTWKSYAKSMLYFNAIGFGFLFLLQLLQGWLPLNPQSFSGVEPALAFNTAASFTTNTNWQAYGGENTLSYLTQMLGLTVQNFVSAATGSAVLLALIRGIRRKSSQTIGNFWVDLTRTVVYLFLPFCLIFALILISQGVIQNLHGYVVASTLAGDNQTIPMGPVASQIAIKQFGTNGGGFFNANSAHPFENPTPLSNFLETFAILVIPAAATYMYGLMIKSRRQGWVIFSVMFILWLGGLTIALASEYTANPVLAVNPVLEGKETRFGTSNSILWAISTTGTSNGSVNSMHSSLSPLAGGMAMFNIMIGEVVFGGVGVGLCGMLMFVLLTVFLAGLMVGRTPEYLGKKIEKSEMQWIMLAILAPCALILLGAGIASVLPNALESLSNAGPHGLSEILYAFSSAAGNNGSAFAGLNANTYFYNIVLGFVMILARLAILVPSLAVAGSLAQKHTIAPSLGTFATDRLLFGVLLLSVIFIVAALTFFPALSLGPIIEQILMLRGQAF</sequence>
<feature type="transmembrane region" description="Helical" evidence="9">
    <location>
        <begin position="518"/>
        <end position="540"/>
    </location>
</feature>
<keyword evidence="8 9" id="KW-0472">Membrane</keyword>
<feature type="transmembrane region" description="Helical" evidence="9">
    <location>
        <begin position="279"/>
        <end position="298"/>
    </location>
</feature>
<evidence type="ECO:0000256" key="5">
    <source>
        <dbReference type="ARBA" id="ARBA00022958"/>
    </source>
</evidence>
<comment type="function">
    <text evidence="9">Part of the high-affinity ATP-driven potassium transport (or Kdp) system, which catalyzes the hydrolysis of ATP coupled with the electrogenic transport of potassium into the cytoplasm. This subunit binds the extracellular potassium ions and delivers the ions to the membrane domain of KdpB through an intramembrane tunnel.</text>
</comment>
<dbReference type="Pfam" id="PF03814">
    <property type="entry name" value="KdpA"/>
    <property type="match status" value="1"/>
</dbReference>
<feature type="transmembrane region" description="Helical" evidence="9">
    <location>
        <begin position="128"/>
        <end position="150"/>
    </location>
</feature>
<dbReference type="HAMAP" id="MF_00275">
    <property type="entry name" value="KdpA"/>
    <property type="match status" value="1"/>
</dbReference>
<dbReference type="GO" id="GO:0030955">
    <property type="term" value="F:potassium ion binding"/>
    <property type="evidence" value="ECO:0007669"/>
    <property type="project" value="UniProtKB-UniRule"/>
</dbReference>
<feature type="transmembrane region" description="Helical" evidence="9">
    <location>
        <begin position="6"/>
        <end position="22"/>
    </location>
</feature>
<dbReference type="STRING" id="389348.PNK_2388"/>
<dbReference type="NCBIfam" id="TIGR00680">
    <property type="entry name" value="kdpA"/>
    <property type="match status" value="1"/>
</dbReference>
<proteinExistence type="inferred from homology"/>
<dbReference type="PATRIC" id="fig|389348.3.peg.2679"/>
<dbReference type="EMBL" id="LN879502">
    <property type="protein sequence ID" value="CUI17984.1"/>
    <property type="molecule type" value="Genomic_DNA"/>
</dbReference>
<protein>
    <recommendedName>
        <fullName evidence="9">Potassium-transporting ATPase potassium-binding subunit</fullName>
    </recommendedName>
    <alternativeName>
        <fullName evidence="9">ATP phosphohydrolase [potassium-transporting] A chain</fullName>
    </alternativeName>
    <alternativeName>
        <fullName evidence="9">Potassium-binding and translocating subunit A</fullName>
    </alternativeName>
    <alternativeName>
        <fullName evidence="9">Potassium-translocating ATPase A chain</fullName>
    </alternativeName>
</protein>
<evidence type="ECO:0000256" key="8">
    <source>
        <dbReference type="ARBA" id="ARBA00023136"/>
    </source>
</evidence>
<evidence type="ECO:0000256" key="7">
    <source>
        <dbReference type="ARBA" id="ARBA00023065"/>
    </source>
</evidence>
<keyword evidence="11" id="KW-1185">Reference proteome</keyword>
<dbReference type="GO" id="GO:0008556">
    <property type="term" value="F:P-type potassium transmembrane transporter activity"/>
    <property type="evidence" value="ECO:0007669"/>
    <property type="project" value="InterPro"/>
</dbReference>
<gene>
    <name evidence="10" type="primary">atkA</name>
    <name evidence="9" type="synonym">kdpA</name>
    <name evidence="10" type="ORF">PNK_2388</name>
</gene>
<comment type="subcellular location">
    <subcellularLocation>
        <location evidence="9">Cell membrane</location>
        <topology evidence="9">Multi-pass membrane protein</topology>
    </subcellularLocation>
</comment>